<dbReference type="Gene3D" id="1.20.1250.20">
    <property type="entry name" value="MFS general substrate transporter like domains"/>
    <property type="match status" value="1"/>
</dbReference>
<gene>
    <name evidence="9" type="ORF">AW21_1646</name>
</gene>
<keyword evidence="5" id="KW-0769">Symport</keyword>
<comment type="subcellular location">
    <subcellularLocation>
        <location evidence="1">Cell membrane</location>
        <topology evidence="1">Multi-pass membrane protein</topology>
    </subcellularLocation>
</comment>
<name>A0AAI8BGI3_FRATH</name>
<dbReference type="PANTHER" id="PTHR43528">
    <property type="entry name" value="ALPHA-KETOGLUTARATE PERMEASE"/>
    <property type="match status" value="1"/>
</dbReference>
<proteinExistence type="predicted"/>
<evidence type="ECO:0000256" key="6">
    <source>
        <dbReference type="ARBA" id="ARBA00022989"/>
    </source>
</evidence>
<evidence type="ECO:0000256" key="8">
    <source>
        <dbReference type="SAM" id="Phobius"/>
    </source>
</evidence>
<dbReference type="GO" id="GO:0015293">
    <property type="term" value="F:symporter activity"/>
    <property type="evidence" value="ECO:0007669"/>
    <property type="project" value="UniProtKB-KW"/>
</dbReference>
<dbReference type="EMBL" id="CP009694">
    <property type="protein sequence ID" value="AJI59284.1"/>
    <property type="molecule type" value="Genomic_DNA"/>
</dbReference>
<evidence type="ECO:0000256" key="2">
    <source>
        <dbReference type="ARBA" id="ARBA00022448"/>
    </source>
</evidence>
<keyword evidence="3" id="KW-1003">Cell membrane</keyword>
<evidence type="ECO:0000256" key="7">
    <source>
        <dbReference type="ARBA" id="ARBA00023136"/>
    </source>
</evidence>
<evidence type="ECO:0000256" key="4">
    <source>
        <dbReference type="ARBA" id="ARBA00022692"/>
    </source>
</evidence>
<evidence type="ECO:0000313" key="9">
    <source>
        <dbReference type="EMBL" id="AJI59284.1"/>
    </source>
</evidence>
<dbReference type="Proteomes" id="UP000031874">
    <property type="component" value="Chromosome"/>
</dbReference>
<protein>
    <submittedName>
        <fullName evidence="9">Sugar (And other) transporter family protein</fullName>
    </submittedName>
</protein>
<evidence type="ECO:0000256" key="3">
    <source>
        <dbReference type="ARBA" id="ARBA00022475"/>
    </source>
</evidence>
<evidence type="ECO:0000256" key="5">
    <source>
        <dbReference type="ARBA" id="ARBA00022847"/>
    </source>
</evidence>
<keyword evidence="7 8" id="KW-0472">Membrane</keyword>
<dbReference type="SUPFAM" id="SSF103473">
    <property type="entry name" value="MFS general substrate transporter"/>
    <property type="match status" value="1"/>
</dbReference>
<dbReference type="InterPro" id="IPR036259">
    <property type="entry name" value="MFS_trans_sf"/>
</dbReference>
<evidence type="ECO:0000313" key="10">
    <source>
        <dbReference type="Proteomes" id="UP000031874"/>
    </source>
</evidence>
<feature type="transmembrane region" description="Helical" evidence="8">
    <location>
        <begin position="65"/>
        <end position="82"/>
    </location>
</feature>
<feature type="transmembrane region" description="Helical" evidence="8">
    <location>
        <begin position="42"/>
        <end position="58"/>
    </location>
</feature>
<keyword evidence="4 8" id="KW-0812">Transmembrane</keyword>
<evidence type="ECO:0000256" key="1">
    <source>
        <dbReference type="ARBA" id="ARBA00004651"/>
    </source>
</evidence>
<dbReference type="GO" id="GO:0005886">
    <property type="term" value="C:plasma membrane"/>
    <property type="evidence" value="ECO:0007669"/>
    <property type="project" value="UniProtKB-SubCell"/>
</dbReference>
<sequence length="91" mass="9603">MSLLMLLISAATATFVVAINELFPTSLRFSGVATGYNVSNALLGGTVPLVSSILIVYFGQMSPGIYAIIVSVVIVVIIAKMPETRGIELEE</sequence>
<dbReference type="PANTHER" id="PTHR43528:SF1">
    <property type="entry name" value="ALPHA-KETOGLUTARATE PERMEASE"/>
    <property type="match status" value="1"/>
</dbReference>
<dbReference type="Pfam" id="PF00083">
    <property type="entry name" value="Sugar_tr"/>
    <property type="match status" value="1"/>
</dbReference>
<organism evidence="9 10">
    <name type="scientific">Francisella tularensis subsp. holarctica (strain LVS)</name>
    <dbReference type="NCBI Taxonomy" id="376619"/>
    <lineage>
        <taxon>Bacteria</taxon>
        <taxon>Pseudomonadati</taxon>
        <taxon>Pseudomonadota</taxon>
        <taxon>Gammaproteobacteria</taxon>
        <taxon>Thiotrichales</taxon>
        <taxon>Francisellaceae</taxon>
        <taxon>Francisella</taxon>
    </lineage>
</organism>
<keyword evidence="6 8" id="KW-1133">Transmembrane helix</keyword>
<reference evidence="9 10" key="1">
    <citation type="journal article" date="2015" name="Genome Announc.">
        <title>Genome sequencing of 18 francisella strains to aid in assay development and testing.</title>
        <authorList>
            <person name="Johnson S.L."/>
            <person name="Daligault H.E."/>
            <person name="Davenport K.W."/>
            <person name="Coyne S.R."/>
            <person name="Frey K.G."/>
            <person name="Koroleva G.I."/>
            <person name="Broomall S.M."/>
            <person name="Bishop-Lilly K.A."/>
            <person name="Bruce D.C."/>
            <person name="Chertkov O."/>
            <person name="Freitas T."/>
            <person name="Jaissle J."/>
            <person name="Ladner J.T."/>
            <person name="Rosenzweig C.N."/>
            <person name="Gibbons H.S."/>
            <person name="Palacios G.F."/>
            <person name="Redden C.L."/>
            <person name="Xu Y."/>
            <person name="Minogue T.D."/>
            <person name="Chain P.S."/>
        </authorList>
    </citation>
    <scope>NUCLEOTIDE SEQUENCE [LARGE SCALE GENOMIC DNA]</scope>
    <source>
        <strain evidence="9 10">LVS</strain>
    </source>
</reference>
<keyword evidence="2" id="KW-0813">Transport</keyword>
<dbReference type="InterPro" id="IPR051084">
    <property type="entry name" value="H+-coupled_symporters"/>
</dbReference>
<dbReference type="InterPro" id="IPR005828">
    <property type="entry name" value="MFS_sugar_transport-like"/>
</dbReference>
<accession>A0AAI8BGI3</accession>
<dbReference type="AlphaFoldDB" id="A0AAI8BGI3"/>